<dbReference type="Proteomes" id="UP001445076">
    <property type="component" value="Unassembled WGS sequence"/>
</dbReference>
<sequence>MAVILCWLVAATWQAGAKVSAGSQDLPGLANMEILRTVPLVRGSGSVLDSSLGRVSDFVHGQSPARKLDSIHDLPLIRETGFVHDPSLISRPVQPRSPR</sequence>
<reference evidence="2 3" key="1">
    <citation type="journal article" date="2024" name="BMC Genomics">
        <title>Genome assembly of redclaw crayfish (Cherax quadricarinatus) provides insights into its immune adaptation and hypoxia tolerance.</title>
        <authorList>
            <person name="Liu Z."/>
            <person name="Zheng J."/>
            <person name="Li H."/>
            <person name="Fang K."/>
            <person name="Wang S."/>
            <person name="He J."/>
            <person name="Zhou D."/>
            <person name="Weng S."/>
            <person name="Chi M."/>
            <person name="Gu Z."/>
            <person name="He J."/>
            <person name="Li F."/>
            <person name="Wang M."/>
        </authorList>
    </citation>
    <scope>NUCLEOTIDE SEQUENCE [LARGE SCALE GENOMIC DNA]</scope>
    <source>
        <strain evidence="2">ZL_2023a</strain>
    </source>
</reference>
<evidence type="ECO:0000313" key="2">
    <source>
        <dbReference type="EMBL" id="KAK8742185.1"/>
    </source>
</evidence>
<comment type="caution">
    <text evidence="2">The sequence shown here is derived from an EMBL/GenBank/DDBJ whole genome shotgun (WGS) entry which is preliminary data.</text>
</comment>
<proteinExistence type="predicted"/>
<feature type="chain" id="PRO_5043754746" evidence="1">
    <location>
        <begin position="18"/>
        <end position="99"/>
    </location>
</feature>
<keyword evidence="3" id="KW-1185">Reference proteome</keyword>
<gene>
    <name evidence="2" type="ORF">OTU49_002163</name>
</gene>
<name>A0AAW0XCH0_CHEQU</name>
<evidence type="ECO:0000256" key="1">
    <source>
        <dbReference type="SAM" id="SignalP"/>
    </source>
</evidence>
<evidence type="ECO:0000313" key="3">
    <source>
        <dbReference type="Proteomes" id="UP001445076"/>
    </source>
</evidence>
<dbReference type="EMBL" id="JARKIK010000029">
    <property type="protein sequence ID" value="KAK8742185.1"/>
    <property type="molecule type" value="Genomic_DNA"/>
</dbReference>
<accession>A0AAW0XCH0</accession>
<dbReference type="AlphaFoldDB" id="A0AAW0XCH0"/>
<protein>
    <submittedName>
        <fullName evidence="2">Uncharacterized protein</fullName>
    </submittedName>
</protein>
<keyword evidence="1" id="KW-0732">Signal</keyword>
<feature type="non-terminal residue" evidence="2">
    <location>
        <position position="99"/>
    </location>
</feature>
<feature type="signal peptide" evidence="1">
    <location>
        <begin position="1"/>
        <end position="17"/>
    </location>
</feature>
<organism evidence="2 3">
    <name type="scientific">Cherax quadricarinatus</name>
    <name type="common">Australian red claw crayfish</name>
    <dbReference type="NCBI Taxonomy" id="27406"/>
    <lineage>
        <taxon>Eukaryota</taxon>
        <taxon>Metazoa</taxon>
        <taxon>Ecdysozoa</taxon>
        <taxon>Arthropoda</taxon>
        <taxon>Crustacea</taxon>
        <taxon>Multicrustacea</taxon>
        <taxon>Malacostraca</taxon>
        <taxon>Eumalacostraca</taxon>
        <taxon>Eucarida</taxon>
        <taxon>Decapoda</taxon>
        <taxon>Pleocyemata</taxon>
        <taxon>Astacidea</taxon>
        <taxon>Parastacoidea</taxon>
        <taxon>Parastacidae</taxon>
        <taxon>Cherax</taxon>
    </lineage>
</organism>